<evidence type="ECO:0000313" key="2">
    <source>
        <dbReference type="WBParaSite" id="ES5_v2.g7471.t1"/>
    </source>
</evidence>
<protein>
    <submittedName>
        <fullName evidence="2">ZP domain-containing protein</fullName>
    </submittedName>
</protein>
<name>A0AC34GRY3_9BILA</name>
<accession>A0AC34GRY3</accession>
<reference evidence="2" key="1">
    <citation type="submission" date="2022-11" db="UniProtKB">
        <authorList>
            <consortium name="WormBaseParasite"/>
        </authorList>
    </citation>
    <scope>IDENTIFICATION</scope>
</reference>
<dbReference type="WBParaSite" id="ES5_v2.g7471.t1">
    <property type="protein sequence ID" value="ES5_v2.g7471.t1"/>
    <property type="gene ID" value="ES5_v2.g7471"/>
</dbReference>
<dbReference type="Proteomes" id="UP000887579">
    <property type="component" value="Unplaced"/>
</dbReference>
<proteinExistence type="predicted"/>
<organism evidence="1 2">
    <name type="scientific">Panagrolaimus sp. ES5</name>
    <dbReference type="NCBI Taxonomy" id="591445"/>
    <lineage>
        <taxon>Eukaryota</taxon>
        <taxon>Metazoa</taxon>
        <taxon>Ecdysozoa</taxon>
        <taxon>Nematoda</taxon>
        <taxon>Chromadorea</taxon>
        <taxon>Rhabditida</taxon>
        <taxon>Tylenchina</taxon>
        <taxon>Panagrolaimomorpha</taxon>
        <taxon>Panagrolaimoidea</taxon>
        <taxon>Panagrolaimidae</taxon>
        <taxon>Panagrolaimus</taxon>
    </lineage>
</organism>
<evidence type="ECO:0000313" key="1">
    <source>
        <dbReference type="Proteomes" id="UP000887579"/>
    </source>
</evidence>
<sequence>MEWTCELSSIFVAIRTSSPFNGIAHSKEESLNCTVIGNGTTVTKLIIPLGADNNQCGVKFNRDSGLYWVDIEVHEHKLLILEQDRIFNVTCDKNAISLKIGDDDGDHIIENDDFNSTEAIVSTASSDSVLLPTIEFNLELVPSHDDNDDSKMFETLSDHDVGYGQSYIMNISFKSAYDKAEYGDRFRATHCVAEADDTAVELVDSHGCSINKKLMTDFAYKNGYATAKIPSMFRFPNSKTMKLECKLSICQEIQLCRPSCDRKMDDPIAEVEDAEMIAHLLGMDDESVQTAVTGPMQSIDDKPTKSTSTIVHVLDRREIPLRNDVATVKPGNGIFSATTECFASEEILLLYAILFGLALALALSLVLNIWCCLCCRKKKAAKKEQRRKSYLFQNECWITGNPTVELTKDINQEAALAAYLADRRPSVGSYATVKQRFSARPISQAIPPMQYMEMQEPSTTFRPLNQAPSPPQPPRLSVYELPSQNMSTFRQSLSADSSSGTSTWSPGRNSQVDTSQEASSIL</sequence>